<protein>
    <submittedName>
        <fullName evidence="2">Uncharacterized protein</fullName>
    </submittedName>
</protein>
<comment type="caution">
    <text evidence="2">The sequence shown here is derived from an EMBL/GenBank/DDBJ whole genome shotgun (WGS) entry which is preliminary data.</text>
</comment>
<evidence type="ECO:0000313" key="2">
    <source>
        <dbReference type="EMBL" id="VTT58627.1"/>
    </source>
</evidence>
<reference evidence="2" key="1">
    <citation type="submission" date="2019-05" db="EMBL/GenBank/DDBJ databases">
        <authorList>
            <person name="Piombo E."/>
        </authorList>
    </citation>
    <scope>NUCLEOTIDE SEQUENCE</scope>
    <source>
        <strain evidence="2">C2S</strain>
    </source>
</reference>
<evidence type="ECO:0000313" key="3">
    <source>
        <dbReference type="Proteomes" id="UP000760494"/>
    </source>
</evidence>
<accession>A0A9Q9RBT3</accession>
<feature type="compositionally biased region" description="Acidic residues" evidence="1">
    <location>
        <begin position="34"/>
        <end position="46"/>
    </location>
</feature>
<gene>
    <name evidence="2" type="ORF">C2S_13997</name>
</gene>
<dbReference type="Proteomes" id="UP000760494">
    <property type="component" value="Unassembled WGS sequence"/>
</dbReference>
<dbReference type="AlphaFoldDB" id="A0A9Q9RBT3"/>
<sequence>MLGRFFNRAEAEKGVNRVGNREDIREDNAKDKEEGGEEDKEEDKEEDNNKLEKVLIVITINRLKENI</sequence>
<dbReference type="EMBL" id="CABFJX010000023">
    <property type="protein sequence ID" value="VTT58627.1"/>
    <property type="molecule type" value="Genomic_DNA"/>
</dbReference>
<feature type="compositionally biased region" description="Basic and acidic residues" evidence="1">
    <location>
        <begin position="13"/>
        <end position="33"/>
    </location>
</feature>
<evidence type="ECO:0000256" key="1">
    <source>
        <dbReference type="SAM" id="MobiDB-lite"/>
    </source>
</evidence>
<name>A0A9Q9RBT3_FUSFU</name>
<organism evidence="2 3">
    <name type="scientific">Fusarium fujikuroi</name>
    <name type="common">Bakanae and foot rot disease fungus</name>
    <name type="synonym">Gibberella fujikuroi</name>
    <dbReference type="NCBI Taxonomy" id="5127"/>
    <lineage>
        <taxon>Eukaryota</taxon>
        <taxon>Fungi</taxon>
        <taxon>Dikarya</taxon>
        <taxon>Ascomycota</taxon>
        <taxon>Pezizomycotina</taxon>
        <taxon>Sordariomycetes</taxon>
        <taxon>Hypocreomycetidae</taxon>
        <taxon>Hypocreales</taxon>
        <taxon>Nectriaceae</taxon>
        <taxon>Fusarium</taxon>
        <taxon>Fusarium fujikuroi species complex</taxon>
    </lineage>
</organism>
<feature type="region of interest" description="Disordered" evidence="1">
    <location>
        <begin position="13"/>
        <end position="48"/>
    </location>
</feature>
<proteinExistence type="predicted"/>